<keyword evidence="1" id="KW-1133">Transmembrane helix</keyword>
<evidence type="ECO:0000313" key="3">
    <source>
        <dbReference type="Proteomes" id="UP000321222"/>
    </source>
</evidence>
<keyword evidence="3" id="KW-1185">Reference proteome</keyword>
<keyword evidence="1" id="KW-0812">Transmembrane</keyword>
<dbReference type="RefSeq" id="WP_147584414.1">
    <property type="nucleotide sequence ID" value="NZ_CP042831.1"/>
</dbReference>
<accession>A0A5B9FY75</accession>
<organism evidence="2 3">
    <name type="scientific">Flavobacterium alkalisoli</name>
    <dbReference type="NCBI Taxonomy" id="2602769"/>
    <lineage>
        <taxon>Bacteria</taxon>
        <taxon>Pseudomonadati</taxon>
        <taxon>Bacteroidota</taxon>
        <taxon>Flavobacteriia</taxon>
        <taxon>Flavobacteriales</taxon>
        <taxon>Flavobacteriaceae</taxon>
        <taxon>Flavobacterium</taxon>
    </lineage>
</organism>
<feature type="transmembrane region" description="Helical" evidence="1">
    <location>
        <begin position="46"/>
        <end position="63"/>
    </location>
</feature>
<feature type="transmembrane region" description="Helical" evidence="1">
    <location>
        <begin position="68"/>
        <end position="87"/>
    </location>
</feature>
<sequence length="116" mass="13035">MIKHIISLILLIVSVLLSLRHGWSAFQPPTPQQAEMMSILGVSKNALPYFGAFSILIGLLLLFPKTFFISNLMHAFTILVIMALSLRAGNFKIALIEIPFLALPLILIWLKYPFKN</sequence>
<dbReference type="EMBL" id="CP042831">
    <property type="protein sequence ID" value="QEE50976.1"/>
    <property type="molecule type" value="Genomic_DNA"/>
</dbReference>
<keyword evidence="1" id="KW-0472">Membrane</keyword>
<evidence type="ECO:0000256" key="1">
    <source>
        <dbReference type="SAM" id="Phobius"/>
    </source>
</evidence>
<protein>
    <recommendedName>
        <fullName evidence="4">DoxX family protein</fullName>
    </recommendedName>
</protein>
<reference evidence="2 3" key="1">
    <citation type="submission" date="2019-08" db="EMBL/GenBank/DDBJ databases">
        <title>Flavobacterium alkalisoli sp. nov., isolated from rhizosphere soil of Suaeda salsa.</title>
        <authorList>
            <person name="Sun J.-Q."/>
            <person name="Xu L."/>
        </authorList>
    </citation>
    <scope>NUCLEOTIDE SEQUENCE [LARGE SCALE GENOMIC DNA]</scope>
    <source>
        <strain evidence="2 3">XS-5</strain>
    </source>
</reference>
<name>A0A5B9FY75_9FLAO</name>
<dbReference type="AlphaFoldDB" id="A0A5B9FY75"/>
<dbReference type="Proteomes" id="UP000321222">
    <property type="component" value="Chromosome"/>
</dbReference>
<gene>
    <name evidence="2" type="ORF">FUA48_15740</name>
</gene>
<evidence type="ECO:0008006" key="4">
    <source>
        <dbReference type="Google" id="ProtNLM"/>
    </source>
</evidence>
<dbReference type="OrthoDB" id="826196at2"/>
<dbReference type="KEGG" id="fak:FUA48_15740"/>
<evidence type="ECO:0000313" key="2">
    <source>
        <dbReference type="EMBL" id="QEE50976.1"/>
    </source>
</evidence>
<proteinExistence type="predicted"/>
<feature type="transmembrane region" description="Helical" evidence="1">
    <location>
        <begin position="93"/>
        <end position="110"/>
    </location>
</feature>